<organism evidence="2 3">
    <name type="scientific">Actinomadura hallensis</name>
    <dbReference type="NCBI Taxonomy" id="337895"/>
    <lineage>
        <taxon>Bacteria</taxon>
        <taxon>Bacillati</taxon>
        <taxon>Actinomycetota</taxon>
        <taxon>Actinomycetes</taxon>
        <taxon>Streptosporangiales</taxon>
        <taxon>Thermomonosporaceae</taxon>
        <taxon>Actinomadura</taxon>
    </lineage>
</organism>
<sequence>MRFKGVHRKPRELRDREPFRGVRSRKDDAAYSSSPPDSGQVRPRSNQPRDRFGRFRKAGRDDDFALGGDRAAAAGPDGGADAADAAAGLPGRLGRLGHGRRGYGRPRSGDYSWSDFELDDDRPRVEPYPPGTPHAADGRRHCGPLEGILYRQWDVRDGPPPPEVIGAIDSLASLPQRLKEKLAAGLEGIYVGPGGVPQLDDMGHLRDRPLPSGRATWDICAGAYGDRKIVVGDRPSPTPDVMLHEVGHALDDIDGDDGEWTSDSPAFRRLYEECRPHLASDFHRQPDALGRREFFADAFAAISSRQRPALVDMLGGNIRTALEVMLFFNRRYGI</sequence>
<feature type="compositionally biased region" description="Basic residues" evidence="1">
    <location>
        <begin position="95"/>
        <end position="104"/>
    </location>
</feature>
<feature type="compositionally biased region" description="Basic and acidic residues" evidence="1">
    <location>
        <begin position="47"/>
        <end position="63"/>
    </location>
</feature>
<evidence type="ECO:0000256" key="1">
    <source>
        <dbReference type="SAM" id="MobiDB-lite"/>
    </source>
</evidence>
<evidence type="ECO:0000313" key="2">
    <source>
        <dbReference type="EMBL" id="TQM71765.1"/>
    </source>
</evidence>
<name>A0A543IMF6_9ACTN</name>
<dbReference type="Gene3D" id="3.40.390.10">
    <property type="entry name" value="Collagenase (Catalytic Domain)"/>
    <property type="match status" value="1"/>
</dbReference>
<protein>
    <submittedName>
        <fullName evidence="2">Uncharacterized protein</fullName>
    </submittedName>
</protein>
<dbReference type="OrthoDB" id="3509466at2"/>
<dbReference type="Proteomes" id="UP000316706">
    <property type="component" value="Unassembled WGS sequence"/>
</dbReference>
<gene>
    <name evidence="2" type="ORF">FHX41_5540</name>
</gene>
<proteinExistence type="predicted"/>
<comment type="caution">
    <text evidence="2">The sequence shown here is derived from an EMBL/GenBank/DDBJ whole genome shotgun (WGS) entry which is preliminary data.</text>
</comment>
<feature type="compositionally biased region" description="Basic residues" evidence="1">
    <location>
        <begin position="1"/>
        <end position="11"/>
    </location>
</feature>
<keyword evidence="3" id="KW-1185">Reference proteome</keyword>
<dbReference type="RefSeq" id="WP_141973345.1">
    <property type="nucleotide sequence ID" value="NZ_VFPO01000001.1"/>
</dbReference>
<dbReference type="InterPro" id="IPR024079">
    <property type="entry name" value="MetalloPept_cat_dom_sf"/>
</dbReference>
<feature type="compositionally biased region" description="Basic and acidic residues" evidence="1">
    <location>
        <begin position="12"/>
        <end position="29"/>
    </location>
</feature>
<feature type="compositionally biased region" description="Low complexity" evidence="1">
    <location>
        <begin position="65"/>
        <end position="93"/>
    </location>
</feature>
<evidence type="ECO:0000313" key="3">
    <source>
        <dbReference type="Proteomes" id="UP000316706"/>
    </source>
</evidence>
<accession>A0A543IMF6</accession>
<dbReference type="GO" id="GO:0008237">
    <property type="term" value="F:metallopeptidase activity"/>
    <property type="evidence" value="ECO:0007669"/>
    <property type="project" value="InterPro"/>
</dbReference>
<reference evidence="2 3" key="1">
    <citation type="submission" date="2019-06" db="EMBL/GenBank/DDBJ databases">
        <title>Sequencing the genomes of 1000 actinobacteria strains.</title>
        <authorList>
            <person name="Klenk H.-P."/>
        </authorList>
    </citation>
    <scope>NUCLEOTIDE SEQUENCE [LARGE SCALE GENOMIC DNA]</scope>
    <source>
        <strain evidence="2 3">DSM 45043</strain>
    </source>
</reference>
<feature type="region of interest" description="Disordered" evidence="1">
    <location>
        <begin position="1"/>
        <end position="115"/>
    </location>
</feature>
<dbReference type="AlphaFoldDB" id="A0A543IMF6"/>
<dbReference type="SUPFAM" id="SSF55486">
    <property type="entry name" value="Metalloproteases ('zincins'), catalytic domain"/>
    <property type="match status" value="1"/>
</dbReference>
<dbReference type="EMBL" id="VFPO01000001">
    <property type="protein sequence ID" value="TQM71765.1"/>
    <property type="molecule type" value="Genomic_DNA"/>
</dbReference>